<comment type="caution">
    <text evidence="1">The sequence shown here is derived from an EMBL/GenBank/DDBJ whole genome shotgun (WGS) entry which is preliminary data.</text>
</comment>
<dbReference type="Proteomes" id="UP000094329">
    <property type="component" value="Unassembled WGS sequence"/>
</dbReference>
<name>A0ABX3A453_9GAMM</name>
<accession>A0ABX3A453</accession>
<reference evidence="1 2" key="1">
    <citation type="submission" date="2016-08" db="EMBL/GenBank/DDBJ databases">
        <title>Draft genome sequence of Candidatus Piscirickettsia litoralis, from seawater.</title>
        <authorList>
            <person name="Wan X."/>
            <person name="Lee A.J."/>
            <person name="Hou S."/>
            <person name="Donachie S.P."/>
        </authorList>
    </citation>
    <scope>NUCLEOTIDE SEQUENCE [LARGE SCALE GENOMIC DNA]</scope>
    <source>
        <strain evidence="1 2">Y2</strain>
    </source>
</reference>
<organism evidence="1 2">
    <name type="scientific">Piscirickettsia litoralis</name>
    <dbReference type="NCBI Taxonomy" id="1891921"/>
    <lineage>
        <taxon>Bacteria</taxon>
        <taxon>Pseudomonadati</taxon>
        <taxon>Pseudomonadota</taxon>
        <taxon>Gammaproteobacteria</taxon>
        <taxon>Thiotrichales</taxon>
        <taxon>Piscirickettsiaceae</taxon>
        <taxon>Piscirickettsia</taxon>
    </lineage>
</organism>
<dbReference type="RefSeq" id="WP_069313434.1">
    <property type="nucleotide sequence ID" value="NZ_MDTU01000001.1"/>
</dbReference>
<evidence type="ECO:0000313" key="2">
    <source>
        <dbReference type="Proteomes" id="UP000094329"/>
    </source>
</evidence>
<dbReference type="EMBL" id="MDTU01000001">
    <property type="protein sequence ID" value="ODN43636.1"/>
    <property type="molecule type" value="Genomic_DNA"/>
</dbReference>
<gene>
    <name evidence="1" type="ORF">BGC07_12860</name>
</gene>
<proteinExistence type="predicted"/>
<evidence type="ECO:0000313" key="1">
    <source>
        <dbReference type="EMBL" id="ODN43636.1"/>
    </source>
</evidence>
<sequence length="203" mass="23891">MIQYYQGLDIVELLPKLHRCCGEFLKGFPYWYAPFEDQKINPSDTMYVNDYRSLVIIHRCDNSGEINLVAAGLPLDSRYLLRDYFSADLIDQFTKAGYYPDNIWYMGYFLPNDKVQQKDLILDMYQQFKTHALSLNFQQLCYVDIVNPLKHDHTDCSPEPWGEVIPGFVDSSVRIKASWPTYQREGQICEVEHELAFYLKSWN</sequence>
<keyword evidence="2" id="KW-1185">Reference proteome</keyword>
<protein>
    <submittedName>
        <fullName evidence="1">Uncharacterized protein</fullName>
    </submittedName>
</protein>